<dbReference type="Pfam" id="PF01656">
    <property type="entry name" value="CbiA"/>
    <property type="match status" value="1"/>
</dbReference>
<proteinExistence type="predicted"/>
<dbReference type="Proteomes" id="UP000002217">
    <property type="component" value="Chromosome"/>
</dbReference>
<dbReference type="eggNOG" id="COG1149">
    <property type="taxonomic scope" value="Bacteria"/>
</dbReference>
<dbReference type="RefSeq" id="WP_015756832.1">
    <property type="nucleotide sequence ID" value="NC_013216.1"/>
</dbReference>
<dbReference type="InterPro" id="IPR002586">
    <property type="entry name" value="CobQ/CobB/MinD/ParA_Nub-bd_dom"/>
</dbReference>
<gene>
    <name evidence="2" type="ordered locus">Dtox_1233</name>
</gene>
<dbReference type="KEGG" id="dae:Dtox_1233"/>
<dbReference type="STRING" id="485916.Dtox_1233"/>
<dbReference type="PROSITE" id="PS51379">
    <property type="entry name" value="4FE4S_FER_2"/>
    <property type="match status" value="2"/>
</dbReference>
<dbReference type="Gene3D" id="3.30.70.20">
    <property type="match status" value="1"/>
</dbReference>
<dbReference type="SUPFAM" id="SSF52540">
    <property type="entry name" value="P-loop containing nucleoside triphosphate hydrolases"/>
    <property type="match status" value="1"/>
</dbReference>
<reference evidence="2 3" key="1">
    <citation type="journal article" date="2009" name="Stand. Genomic Sci.">
        <title>Complete genome sequence of Desulfotomaculum acetoxidans type strain (5575).</title>
        <authorList>
            <person name="Spring S."/>
            <person name="Lapidus A."/>
            <person name="Schroder M."/>
            <person name="Gleim D."/>
            <person name="Sims D."/>
            <person name="Meincke L."/>
            <person name="Glavina Del Rio T."/>
            <person name="Tice H."/>
            <person name="Copeland A."/>
            <person name="Cheng J.F."/>
            <person name="Lucas S."/>
            <person name="Chen F."/>
            <person name="Nolan M."/>
            <person name="Bruce D."/>
            <person name="Goodwin L."/>
            <person name="Pitluck S."/>
            <person name="Ivanova N."/>
            <person name="Mavromatis K."/>
            <person name="Mikhailova N."/>
            <person name="Pati A."/>
            <person name="Chen A."/>
            <person name="Palaniappan K."/>
            <person name="Land M."/>
            <person name="Hauser L."/>
            <person name="Chang Y.J."/>
            <person name="Jeffries C.D."/>
            <person name="Chain P."/>
            <person name="Saunders E."/>
            <person name="Brettin T."/>
            <person name="Detter J.C."/>
            <person name="Goker M."/>
            <person name="Bristow J."/>
            <person name="Eisen J.A."/>
            <person name="Markowitz V."/>
            <person name="Hugenholtz P."/>
            <person name="Kyrpides N.C."/>
            <person name="Klenk H.P."/>
            <person name="Han C."/>
        </authorList>
    </citation>
    <scope>NUCLEOTIDE SEQUENCE [LARGE SCALE GENOMIC DNA]</scope>
    <source>
        <strain evidence="3">ATCC 49208 / DSM 771 / VKM B-1644</strain>
    </source>
</reference>
<dbReference type="InterPro" id="IPR027417">
    <property type="entry name" value="P-loop_NTPase"/>
</dbReference>
<keyword evidence="3" id="KW-1185">Reference proteome</keyword>
<dbReference type="Pfam" id="PF00037">
    <property type="entry name" value="Fer4"/>
    <property type="match status" value="1"/>
</dbReference>
<dbReference type="OrthoDB" id="9778602at2"/>
<dbReference type="CDD" id="cd03110">
    <property type="entry name" value="SIMIBI_bact_arch"/>
    <property type="match status" value="1"/>
</dbReference>
<dbReference type="InterPro" id="IPR017896">
    <property type="entry name" value="4Fe4S_Fe-S-bd"/>
</dbReference>
<evidence type="ECO:0000313" key="3">
    <source>
        <dbReference type="Proteomes" id="UP000002217"/>
    </source>
</evidence>
<name>C8W5D5_DESAS</name>
<dbReference type="PANTHER" id="PTHR43534">
    <property type="entry name" value="MIND SUPERFAMILY P-LOOP ATPASE CONTAINING AN INSERTED FERREDOXIN DOMAIN"/>
    <property type="match status" value="1"/>
</dbReference>
<protein>
    <submittedName>
        <fullName evidence="2">Cobyrinic acid ac-diamide synthase</fullName>
    </submittedName>
</protein>
<dbReference type="HOGENOM" id="CLU_067767_1_0_9"/>
<sequence>MKELLIISGKGGTGKTSIAGSFAALAAPVVLVDCDVDAANLHLLLNPEIKEEHEFFGLPKATIDKDKCTGCNLCQELCHFDAISEGMVNPFLCEGCAFCFYICPEQAISLRDNVCGHWFISNTRYGPMVHAKLGIAEDNSGKLVAEVRKNAREAAKEKNLEIIITDGPPGIGCPVISSLSGIDLALIVTEPTLSGIHDLKRVVGLCKHFGVKTAVCINKYDLDEKNTRTIEEYCAEEDIQVVGKISFDPSVTKAMLNGRPVIELAQLNVSQQINAMYNLIYRQIST</sequence>
<dbReference type="PANTHER" id="PTHR43534:SF1">
    <property type="entry name" value="4FE-4S CLUSTER CONTAINING PARA FAMILY ATPASE PROTEIN"/>
    <property type="match status" value="1"/>
</dbReference>
<feature type="domain" description="4Fe-4S ferredoxin-type" evidence="1">
    <location>
        <begin position="89"/>
        <end position="113"/>
    </location>
</feature>
<dbReference type="Gene3D" id="3.40.50.300">
    <property type="entry name" value="P-loop containing nucleotide triphosphate hydrolases"/>
    <property type="match status" value="1"/>
</dbReference>
<dbReference type="AlphaFoldDB" id="C8W5D5"/>
<accession>C8W5D5</accession>
<evidence type="ECO:0000259" key="1">
    <source>
        <dbReference type="PROSITE" id="PS51379"/>
    </source>
</evidence>
<evidence type="ECO:0000313" key="2">
    <source>
        <dbReference type="EMBL" id="ACV62117.1"/>
    </source>
</evidence>
<dbReference type="EMBL" id="CP001720">
    <property type="protein sequence ID" value="ACV62117.1"/>
    <property type="molecule type" value="Genomic_DNA"/>
</dbReference>
<feature type="domain" description="4Fe-4S ferredoxin-type" evidence="1">
    <location>
        <begin position="59"/>
        <end position="88"/>
    </location>
</feature>
<organism evidence="2 3">
    <name type="scientific">Desulfofarcimen acetoxidans (strain ATCC 49208 / DSM 771 / KCTC 5769 / VKM B-1644 / 5575)</name>
    <name type="common">Desulfotomaculum acetoxidans</name>
    <dbReference type="NCBI Taxonomy" id="485916"/>
    <lineage>
        <taxon>Bacteria</taxon>
        <taxon>Bacillati</taxon>
        <taxon>Bacillota</taxon>
        <taxon>Clostridia</taxon>
        <taxon>Eubacteriales</taxon>
        <taxon>Peptococcaceae</taxon>
        <taxon>Desulfofarcimen</taxon>
    </lineage>
</organism>